<evidence type="ECO:0000313" key="2">
    <source>
        <dbReference type="Proteomes" id="UP001153461"/>
    </source>
</evidence>
<dbReference type="AlphaFoldDB" id="A0A9W4MYI2"/>
<sequence length="112" mass="12811">MLYSKAASILPSLFILLNQDLLTIYLFRLLPPSVYYIYLLCFGGVLADQHNFCACGTRHGRNAVQDAYWDFDTAASTFACTRYRNRNTGTKQWDNCPDCEEPAPQQLTMHSF</sequence>
<dbReference type="EMBL" id="CAJVNV010000399">
    <property type="protein sequence ID" value="CAG8186300.1"/>
    <property type="molecule type" value="Genomic_DNA"/>
</dbReference>
<organism evidence="1 2">
    <name type="scientific">Penicillium nalgiovense</name>
    <dbReference type="NCBI Taxonomy" id="60175"/>
    <lineage>
        <taxon>Eukaryota</taxon>
        <taxon>Fungi</taxon>
        <taxon>Dikarya</taxon>
        <taxon>Ascomycota</taxon>
        <taxon>Pezizomycotina</taxon>
        <taxon>Eurotiomycetes</taxon>
        <taxon>Eurotiomycetidae</taxon>
        <taxon>Eurotiales</taxon>
        <taxon>Aspergillaceae</taxon>
        <taxon>Penicillium</taxon>
    </lineage>
</organism>
<protein>
    <submittedName>
        <fullName evidence="1">Uncharacterized protein</fullName>
    </submittedName>
</protein>
<comment type="caution">
    <text evidence="1">The sequence shown here is derived from an EMBL/GenBank/DDBJ whole genome shotgun (WGS) entry which is preliminary data.</text>
</comment>
<name>A0A9W4MYI2_PENNA</name>
<dbReference type="OrthoDB" id="6845681at2759"/>
<accession>A0A9W4MYI2</accession>
<reference evidence="1" key="1">
    <citation type="submission" date="2021-07" db="EMBL/GenBank/DDBJ databases">
        <authorList>
            <person name="Branca A.L. A."/>
        </authorList>
    </citation>
    <scope>NUCLEOTIDE SEQUENCE</scope>
</reference>
<evidence type="ECO:0000313" key="1">
    <source>
        <dbReference type="EMBL" id="CAG8186300.1"/>
    </source>
</evidence>
<proteinExistence type="predicted"/>
<gene>
    <name evidence="1" type="ORF">PNAL_LOCUS7080</name>
</gene>
<dbReference type="Proteomes" id="UP001153461">
    <property type="component" value="Unassembled WGS sequence"/>
</dbReference>